<name>A0A494YSM4_9BACL</name>
<evidence type="ECO:0000313" key="3">
    <source>
        <dbReference type="Proteomes" id="UP000272238"/>
    </source>
</evidence>
<dbReference type="AlphaFoldDB" id="A0A494YSM4"/>
<feature type="compositionally biased region" description="Polar residues" evidence="1">
    <location>
        <begin position="1"/>
        <end position="14"/>
    </location>
</feature>
<evidence type="ECO:0000313" key="2">
    <source>
        <dbReference type="EMBL" id="RKQ13125.1"/>
    </source>
</evidence>
<feature type="region of interest" description="Disordered" evidence="1">
    <location>
        <begin position="1"/>
        <end position="39"/>
    </location>
</feature>
<sequence length="221" mass="23215">MINNTISRVETPTGQLVPMPPSPILPSINTGGSTGDKTPPTLTVHNINKQFIIGKDTVDLKSTEVGFVYLVPSSENPTSWSDLESLAYAGFANKATVSKANHDVSISTRGLSAGTFKVYVVDVAGNVSKPITVTLSGQNPQTETVAKKAERLATALTDEALGLQNGEPKSAIETTPQLVTTAGEASTIVWTSNNAAITIDSENILTLVVQTKAMVCATIFL</sequence>
<evidence type="ECO:0000256" key="1">
    <source>
        <dbReference type="SAM" id="MobiDB-lite"/>
    </source>
</evidence>
<dbReference type="EMBL" id="RBZN01000073">
    <property type="protein sequence ID" value="RKQ13125.1"/>
    <property type="molecule type" value="Genomic_DNA"/>
</dbReference>
<dbReference type="OrthoDB" id="9798386at2"/>
<reference evidence="2 3" key="1">
    <citation type="journal article" date="2016" name="Antonie Van Leeuwenhoek">
        <title>Lysinibacillus endophyticus sp. nov., an indole-3-acetic acid producing endophytic bacterium isolated from corn root (Zea mays cv. Xinken-5).</title>
        <authorList>
            <person name="Yu J."/>
            <person name="Guan X."/>
            <person name="Liu C."/>
            <person name="Xiang W."/>
            <person name="Yu Z."/>
            <person name="Liu X."/>
            <person name="Wang G."/>
        </authorList>
    </citation>
    <scope>NUCLEOTIDE SEQUENCE [LARGE SCALE GENOMIC DNA]</scope>
    <source>
        <strain evidence="2 3">DSM 100506</strain>
    </source>
</reference>
<gene>
    <name evidence="2" type="ORF">D8M03_16610</name>
</gene>
<dbReference type="RefSeq" id="WP_121215917.1">
    <property type="nucleotide sequence ID" value="NZ_RBZN01000073.1"/>
</dbReference>
<comment type="caution">
    <text evidence="2">The sequence shown here is derived from an EMBL/GenBank/DDBJ whole genome shotgun (WGS) entry which is preliminary data.</text>
</comment>
<keyword evidence="3" id="KW-1185">Reference proteome</keyword>
<accession>A0A494YSM4</accession>
<protein>
    <submittedName>
        <fullName evidence="2">Uncharacterized protein</fullName>
    </submittedName>
</protein>
<dbReference type="Proteomes" id="UP000272238">
    <property type="component" value="Unassembled WGS sequence"/>
</dbReference>
<organism evidence="2 3">
    <name type="scientific">Ureibacillus endophyticus</name>
    <dbReference type="NCBI Taxonomy" id="1978490"/>
    <lineage>
        <taxon>Bacteria</taxon>
        <taxon>Bacillati</taxon>
        <taxon>Bacillota</taxon>
        <taxon>Bacilli</taxon>
        <taxon>Bacillales</taxon>
        <taxon>Caryophanaceae</taxon>
        <taxon>Ureibacillus</taxon>
    </lineage>
</organism>
<proteinExistence type="predicted"/>